<reference evidence="2 3" key="1">
    <citation type="submission" date="2017-06" db="EMBL/GenBank/DDBJ databases">
        <authorList>
            <person name="Kim H.J."/>
            <person name="Triplett B.A."/>
        </authorList>
    </citation>
    <scope>NUCLEOTIDE SEQUENCE [LARGE SCALE GENOMIC DNA]</scope>
    <source>
        <strain evidence="2 3">DSM 11445</strain>
    </source>
</reference>
<gene>
    <name evidence="2" type="ORF">SAMN04488078_103212</name>
</gene>
<keyword evidence="1" id="KW-0812">Transmembrane</keyword>
<name>A0A239H9Q5_9RHOB</name>
<evidence type="ECO:0000313" key="2">
    <source>
        <dbReference type="EMBL" id="SNS78002.1"/>
    </source>
</evidence>
<keyword evidence="1" id="KW-1133">Transmembrane helix</keyword>
<dbReference type="Proteomes" id="UP000198440">
    <property type="component" value="Unassembled WGS sequence"/>
</dbReference>
<protein>
    <submittedName>
        <fullName evidence="2">Uncharacterized protein</fullName>
    </submittedName>
</protein>
<organism evidence="2 3">
    <name type="scientific">Antarctobacter heliothermus</name>
    <dbReference type="NCBI Taxonomy" id="74033"/>
    <lineage>
        <taxon>Bacteria</taxon>
        <taxon>Pseudomonadati</taxon>
        <taxon>Pseudomonadota</taxon>
        <taxon>Alphaproteobacteria</taxon>
        <taxon>Rhodobacterales</taxon>
        <taxon>Roseobacteraceae</taxon>
        <taxon>Antarctobacter</taxon>
    </lineage>
</organism>
<feature type="transmembrane region" description="Helical" evidence="1">
    <location>
        <begin position="69"/>
        <end position="94"/>
    </location>
</feature>
<evidence type="ECO:0000313" key="3">
    <source>
        <dbReference type="Proteomes" id="UP000198440"/>
    </source>
</evidence>
<dbReference type="EMBL" id="FZON01000032">
    <property type="protein sequence ID" value="SNS78002.1"/>
    <property type="molecule type" value="Genomic_DNA"/>
</dbReference>
<sequence length="97" mass="10438">MLAIGLTLVIVGVVSLALAFVVFFVLSLRGQFRYGEWGQCGTLEQRGERTAGGLNETSKLIATTRTGRLFQWLVLLGLSGLIVGSMLCFTSLIADNT</sequence>
<evidence type="ECO:0000256" key="1">
    <source>
        <dbReference type="SAM" id="Phobius"/>
    </source>
</evidence>
<accession>A0A239H9Q5</accession>
<dbReference type="AlphaFoldDB" id="A0A239H9Q5"/>
<dbReference type="RefSeq" id="WP_089278800.1">
    <property type="nucleotide sequence ID" value="NZ_FZON01000032.1"/>
</dbReference>
<proteinExistence type="predicted"/>
<keyword evidence="1" id="KW-0472">Membrane</keyword>
<feature type="transmembrane region" description="Helical" evidence="1">
    <location>
        <begin position="6"/>
        <end position="26"/>
    </location>
</feature>